<protein>
    <submittedName>
        <fullName evidence="2">Uncharacterized protein</fullName>
    </submittedName>
</protein>
<proteinExistence type="predicted"/>
<feature type="compositionally biased region" description="Low complexity" evidence="1">
    <location>
        <begin position="46"/>
        <end position="56"/>
    </location>
</feature>
<feature type="compositionally biased region" description="Basic and acidic residues" evidence="1">
    <location>
        <begin position="11"/>
        <end position="24"/>
    </location>
</feature>
<feature type="compositionally biased region" description="Basic residues" evidence="1">
    <location>
        <begin position="1"/>
        <end position="10"/>
    </location>
</feature>
<dbReference type="EMBL" id="JAFIQS010000003">
    <property type="protein sequence ID" value="KAG5171081.1"/>
    <property type="molecule type" value="Genomic_DNA"/>
</dbReference>
<gene>
    <name evidence="2" type="ORF">JR316_003158</name>
</gene>
<feature type="compositionally biased region" description="Polar residues" evidence="1">
    <location>
        <begin position="34"/>
        <end position="45"/>
    </location>
</feature>
<accession>A0A8H8CMP1</accession>
<feature type="region of interest" description="Disordered" evidence="1">
    <location>
        <begin position="1"/>
        <end position="87"/>
    </location>
</feature>
<reference evidence="2" key="1">
    <citation type="submission" date="2021-02" db="EMBL/GenBank/DDBJ databases">
        <title>Psilocybe cubensis genome.</title>
        <authorList>
            <person name="Mckernan K.J."/>
            <person name="Crawford S."/>
            <person name="Trippe A."/>
            <person name="Kane L.T."/>
            <person name="Mclaughlin S."/>
        </authorList>
    </citation>
    <scope>NUCLEOTIDE SEQUENCE [LARGE SCALE GENOMIC DNA]</scope>
    <source>
        <strain evidence="2">MGC-MH-2018</strain>
    </source>
</reference>
<evidence type="ECO:0000256" key="1">
    <source>
        <dbReference type="SAM" id="MobiDB-lite"/>
    </source>
</evidence>
<evidence type="ECO:0000313" key="2">
    <source>
        <dbReference type="EMBL" id="KAG5171081.1"/>
    </source>
</evidence>
<comment type="caution">
    <text evidence="2">The sequence shown here is derived from an EMBL/GenBank/DDBJ whole genome shotgun (WGS) entry which is preliminary data.</text>
</comment>
<sequence length="655" mass="74119">MERCRKRKNREKYVSKGGPSRDDSSEVEIVAVRTYSTNNPQSSGASSLVDQSQSDLQNRRSSSDAAFAARSTTKRAHPSLSTTSPPLIPQNVTTAPVIVSCIQCDTSCIADPVYNGRLREFVKDEELLAALAMIGVRFDQHLDLILRMKRSTLEAFFVDHVPATKMDVCTKWRLLRLFMNGNVSADIFTSTSGLDELLHISAPASKDETKFINYGYFDFRVSLQYAMQLDDDEDDALFGSLMDALVDKSCNHFCHPEPDAAALEKIIASICSVVPGHFEKYTNYWPIRIYLLWFYSTVPAITPTYTKEEESAIFADMFSKKVLRTLLRKVDLTHSRLVDLLRDSDPSLSQMSTSITPPRALTPTMLPTIEQIPCPKSSDSLPETRRENHLPVRINRACHTIHAYMHHQNMGELIPVLVHLGFKSEEHFTLLRKTMAAPSSSASPRTSPPAFGITFPEVPFEDKVDREVVLNSPMLSRLGDFQKFLLQIAFDIDRESAKLREMAMKQSTCRNLVEAAVQLPSLPRPSIKFLDSLIDHNQLDLTPSIIFRHTNSTARVRKLAKSLDSSKPHLEQDTDAWEKVVAVMLNLDPALKDYEDNWPIAEYFNSFTRRRWTRTQDNQLSSRRQRLYSRQLASQKSISHPDTSEVEIAEVEAAV</sequence>
<name>A0A8H8CMP1_PSICU</name>
<dbReference type="AlphaFoldDB" id="A0A8H8CMP1"/>
<organism evidence="2">
    <name type="scientific">Psilocybe cubensis</name>
    <name type="common">Psychedelic mushroom</name>
    <name type="synonym">Stropharia cubensis</name>
    <dbReference type="NCBI Taxonomy" id="181762"/>
    <lineage>
        <taxon>Eukaryota</taxon>
        <taxon>Fungi</taxon>
        <taxon>Dikarya</taxon>
        <taxon>Basidiomycota</taxon>
        <taxon>Agaricomycotina</taxon>
        <taxon>Agaricomycetes</taxon>
        <taxon>Agaricomycetidae</taxon>
        <taxon>Agaricales</taxon>
        <taxon>Agaricineae</taxon>
        <taxon>Strophariaceae</taxon>
        <taxon>Psilocybe</taxon>
    </lineage>
</organism>